<protein>
    <submittedName>
        <fullName evidence="2">(2Fe-2S)-binding protein</fullName>
    </submittedName>
</protein>
<sequence>MTAHIDLRELGSLGGFFALCDTGTTECDLPTLGRVYQSDAPVRDPLAYRVEKVARALSVPEPRVAVSVAQLGLAARLWSLSLGSAVLFGRVLDLDPALLHWNPDAGAPDDLFLAGTGQLPADSAHIAELVLDRHLEPLSAALRARYRVSAPLLRGNAGSALAGAAREISRWARRAGRPDVAARARLLTTELFEDPRLAATGTRTGTAFRRTSCCLIYRTPGGGLCGDCCFERPPQHSSPPAASG</sequence>
<proteinExistence type="predicted"/>
<reference evidence="2 3" key="1">
    <citation type="submission" date="2024-08" db="EMBL/GenBank/DDBJ databases">
        <title>Genome sequence of Streptomyces aureus CACIA-1.46HGO.</title>
        <authorList>
            <person name="Evangelista-Martinez Z."/>
        </authorList>
    </citation>
    <scope>NUCLEOTIDE SEQUENCE [LARGE SCALE GENOMIC DNA]</scope>
    <source>
        <strain evidence="2 3">CACIA-1.46HGO</strain>
    </source>
</reference>
<organism evidence="2 3">
    <name type="scientific">Streptomyces aureus</name>
    <dbReference type="NCBI Taxonomy" id="193461"/>
    <lineage>
        <taxon>Bacteria</taxon>
        <taxon>Bacillati</taxon>
        <taxon>Actinomycetota</taxon>
        <taxon>Actinomycetes</taxon>
        <taxon>Kitasatosporales</taxon>
        <taxon>Streptomycetaceae</taxon>
        <taxon>Streptomyces</taxon>
    </lineage>
</organism>
<dbReference type="InterPro" id="IPR024726">
    <property type="entry name" value="FhuF_C"/>
</dbReference>
<keyword evidence="3" id="KW-1185">Reference proteome</keyword>
<comment type="caution">
    <text evidence="2">The sequence shown here is derived from an EMBL/GenBank/DDBJ whole genome shotgun (WGS) entry which is preliminary data.</text>
</comment>
<evidence type="ECO:0000313" key="3">
    <source>
        <dbReference type="Proteomes" id="UP001571476"/>
    </source>
</evidence>
<dbReference type="Pfam" id="PF11575">
    <property type="entry name" value="FhuF_C"/>
    <property type="match status" value="1"/>
</dbReference>
<dbReference type="RefSeq" id="WP_372562960.1">
    <property type="nucleotide sequence ID" value="NZ_JBGOSP010000007.1"/>
</dbReference>
<accession>A0ABV4SJB0</accession>
<dbReference type="Proteomes" id="UP001571476">
    <property type="component" value="Unassembled WGS sequence"/>
</dbReference>
<evidence type="ECO:0000259" key="1">
    <source>
        <dbReference type="Pfam" id="PF11575"/>
    </source>
</evidence>
<feature type="domain" description="Ferric siderophore reductase C-terminal" evidence="1">
    <location>
        <begin position="210"/>
        <end position="229"/>
    </location>
</feature>
<evidence type="ECO:0000313" key="2">
    <source>
        <dbReference type="EMBL" id="MFA3837593.1"/>
    </source>
</evidence>
<dbReference type="EMBL" id="JBGOSP010000007">
    <property type="protein sequence ID" value="MFA3837593.1"/>
    <property type="molecule type" value="Genomic_DNA"/>
</dbReference>
<gene>
    <name evidence="2" type="ORF">ACEG43_15665</name>
</gene>
<name>A0ABV4SJB0_9ACTN</name>